<reference evidence="3" key="1">
    <citation type="journal article" date="2008" name="Nat. Genet.">
        <title>The Pristionchus pacificus genome provides a unique perspective on nematode lifestyle and parasitism.</title>
        <authorList>
            <person name="Dieterich C."/>
            <person name="Clifton S.W."/>
            <person name="Schuster L.N."/>
            <person name="Chinwalla A."/>
            <person name="Delehaunty K."/>
            <person name="Dinkelacker I."/>
            <person name="Fulton L."/>
            <person name="Fulton R."/>
            <person name="Godfrey J."/>
            <person name="Minx P."/>
            <person name="Mitreva M."/>
            <person name="Roeseler W."/>
            <person name="Tian H."/>
            <person name="Witte H."/>
            <person name="Yang S.P."/>
            <person name="Wilson R.K."/>
            <person name="Sommer R.J."/>
        </authorList>
    </citation>
    <scope>NUCLEOTIDE SEQUENCE [LARGE SCALE GENOMIC DNA]</scope>
    <source>
        <strain evidence="3">PS312</strain>
    </source>
</reference>
<protein>
    <recommendedName>
        <fullName evidence="1">Endonuclease/exonuclease/phosphatase domain-containing protein</fullName>
    </recommendedName>
</protein>
<dbReference type="PANTHER" id="PTHR47510:SF3">
    <property type="entry name" value="ENDO_EXONUCLEASE_PHOSPHATASE DOMAIN-CONTAINING PROTEIN"/>
    <property type="match status" value="1"/>
</dbReference>
<dbReference type="Gene3D" id="3.60.10.10">
    <property type="entry name" value="Endonuclease/exonuclease/phosphatase"/>
    <property type="match status" value="1"/>
</dbReference>
<accession>A0A8R1UGF1</accession>
<dbReference type="AlphaFoldDB" id="A0A2A6CJ79"/>
<reference evidence="2" key="2">
    <citation type="submission" date="2022-06" db="UniProtKB">
        <authorList>
            <consortium name="EnsemblMetazoa"/>
        </authorList>
    </citation>
    <scope>IDENTIFICATION</scope>
    <source>
        <strain evidence="2">PS312</strain>
    </source>
</reference>
<accession>A0A2A6CJ79</accession>
<name>A0A2A6CJ79_PRIPA</name>
<dbReference type="OrthoDB" id="5873437at2759"/>
<dbReference type="InterPro" id="IPR005135">
    <property type="entry name" value="Endo/exonuclease/phosphatase"/>
</dbReference>
<feature type="domain" description="Endonuclease/exonuclease/phosphatase" evidence="1">
    <location>
        <begin position="4"/>
        <end position="176"/>
    </location>
</feature>
<dbReference type="InterPro" id="IPR036691">
    <property type="entry name" value="Endo/exonu/phosph_ase_sf"/>
</dbReference>
<dbReference type="PANTHER" id="PTHR47510">
    <property type="entry name" value="REVERSE TRANSCRIPTASE DOMAIN-CONTAINING PROTEIN"/>
    <property type="match status" value="1"/>
</dbReference>
<evidence type="ECO:0000259" key="1">
    <source>
        <dbReference type="Pfam" id="PF03372"/>
    </source>
</evidence>
<evidence type="ECO:0000313" key="2">
    <source>
        <dbReference type="EnsemblMetazoa" id="PPA23210.1"/>
    </source>
</evidence>
<keyword evidence="3" id="KW-1185">Reference proteome</keyword>
<organism evidence="2 3">
    <name type="scientific">Pristionchus pacificus</name>
    <name type="common">Parasitic nematode worm</name>
    <dbReference type="NCBI Taxonomy" id="54126"/>
    <lineage>
        <taxon>Eukaryota</taxon>
        <taxon>Metazoa</taxon>
        <taxon>Ecdysozoa</taxon>
        <taxon>Nematoda</taxon>
        <taxon>Chromadorea</taxon>
        <taxon>Rhabditida</taxon>
        <taxon>Rhabditina</taxon>
        <taxon>Diplogasteromorpha</taxon>
        <taxon>Diplogasteroidea</taxon>
        <taxon>Neodiplogasteridae</taxon>
        <taxon>Pristionchus</taxon>
    </lineage>
</organism>
<sequence length="1074" mass="119227">MVSQPHIVFLTETWLSNKIPSSLIIGALPFTILRFDRSSRGGGVAIIIRDYLSYSTVTLPSSEHEITCIDLFHQSAYIRLCVVYRPPTYSLSKSESLLTCLSDIHASSPHPIVIIGDFNSDSLCTHPTPIDRLFLDFLISVDLSHCHMFPTRGNRCIDWIIGNDPSLIKTISIVPPFPSCDHSGLSFSLSSPQSPSLPSQIRDFTRVDYSAFSNYLLSIDWFSLFCDCPDIDSTYSAFSSAIHSAIDLFVPYRTPRPPSLSYPPHIRRLIKHRDALFSKVHLPSVRILFDQCSKKLLFEIDKWTRYSTRKKLSRVNDLYRHISSLTKPKLSIPELVSPQNLPVFDIISKANLLASEFASHFTLDDGCLPSLSSSRVPPSLSLFTFFPHEVYKSLRKLSPTGSTGAQVRSDRKNSSSIKMRAQKATSKMFLLLKALPFNCPSILIRSYKAYVLPLLDFASPFWNPHYLSDIDTLEKVQRTFTRQLFYRCFPSPDYPLSLPSYSDRIKTLGLRALTERRVIGDLCMTHMIMNGFTIIPRSLFYVYKPLRDRTSSFGINIELTTSTPRYHSFPVRTSRWYSQLPDSIRTAPNIRAEAICYVETTEKFPRTIVTPLQNVASLEACKVQGLQISNSEAVVYNYATKVCMLLGKAAPGGVGCDPGYARHVKVKSGCALYDLTTRYDFDPCFAKAKIDPVNLARGSSPICPNKPIDGEASARLYVVAVITPGGAYTMYDNNSASQILWDDTNPTNASWVYRYVYNGRALYSEPIYAATCVYYPAGGAIVITNDCECDTPLPRESSKNMEQGAMDVVPSTNGACPTNYAGKMIQSRSNAILQCGPCIGTTVVCINSQLILTWPEGAGGHIDSFLLTNGTCYGVEGVCYVKTVETVARSTIYDFTSEGLAHCLQQGLTVTNAEAVVFNTVTYMCVMLEKTAPGIGCEPGYTRYVKTQTGCSKYDVTEGYFTSALANPCFASATFNPELLTPESTQICPNTPIDGEQRARTYVVTVILPSGAYAVFDNNAQAQIIWDDTNPTNASWVYRYTSGRNTYSEPIFAASCAYFPDGVANDCPCTTPLP</sequence>
<dbReference type="GO" id="GO:0003824">
    <property type="term" value="F:catalytic activity"/>
    <property type="evidence" value="ECO:0007669"/>
    <property type="project" value="InterPro"/>
</dbReference>
<dbReference type="Proteomes" id="UP000005239">
    <property type="component" value="Unassembled WGS sequence"/>
</dbReference>
<gene>
    <name evidence="2" type="primary">WBGene00112764</name>
</gene>
<dbReference type="SUPFAM" id="SSF56219">
    <property type="entry name" value="DNase I-like"/>
    <property type="match status" value="1"/>
</dbReference>
<dbReference type="EnsemblMetazoa" id="PPA23210.1">
    <property type="protein sequence ID" value="PPA23210.1"/>
    <property type="gene ID" value="WBGene00112764"/>
</dbReference>
<dbReference type="Pfam" id="PF03372">
    <property type="entry name" value="Exo_endo_phos"/>
    <property type="match status" value="1"/>
</dbReference>
<proteinExistence type="predicted"/>
<evidence type="ECO:0000313" key="3">
    <source>
        <dbReference type="Proteomes" id="UP000005239"/>
    </source>
</evidence>